<dbReference type="STRING" id="8932.A0A2I0MS84"/>
<accession>A0A2I0MS84</accession>
<dbReference type="FunFam" id="3.10.100.10:FF:000006">
    <property type="entry name" value="Layilin b"/>
    <property type="match status" value="1"/>
</dbReference>
<comment type="subcellular location">
    <subcellularLocation>
        <location evidence="1">Membrane</location>
        <topology evidence="1">Single-pass type I membrane protein</topology>
    </subcellularLocation>
</comment>
<evidence type="ECO:0000259" key="9">
    <source>
        <dbReference type="PROSITE" id="PS50041"/>
    </source>
</evidence>
<dbReference type="GO" id="GO:0016020">
    <property type="term" value="C:membrane"/>
    <property type="evidence" value="ECO:0007669"/>
    <property type="project" value="UniProtKB-SubCell"/>
</dbReference>
<evidence type="ECO:0000256" key="8">
    <source>
        <dbReference type="SAM" id="Phobius"/>
    </source>
</evidence>
<dbReference type="SMART" id="SM00034">
    <property type="entry name" value="CLECT"/>
    <property type="match status" value="1"/>
</dbReference>
<feature type="compositionally biased region" description="Low complexity" evidence="7">
    <location>
        <begin position="59"/>
        <end position="68"/>
    </location>
</feature>
<dbReference type="GO" id="GO:0050772">
    <property type="term" value="P:positive regulation of axonogenesis"/>
    <property type="evidence" value="ECO:0007669"/>
    <property type="project" value="TreeGrafter"/>
</dbReference>
<dbReference type="AlphaFoldDB" id="A0A2I0MS84"/>
<keyword evidence="2 8" id="KW-0812">Transmembrane</keyword>
<dbReference type="PANTHER" id="PTHR14789">
    <property type="entry name" value="CHONDROLECTIN VARIANT CHODLFDELTAE"/>
    <property type="match status" value="1"/>
</dbReference>
<feature type="region of interest" description="Disordered" evidence="7">
    <location>
        <begin position="1"/>
        <end position="20"/>
    </location>
</feature>
<sequence length="416" mass="46043">MSSHGPLQGQQGNAGKTQTRKTYKAFNRHEIHTDWGLHHIHQPVRQLRTPDDPSPWGLAAAAPPRAQAGSRGDSPEGSELGAAHPLHTVLPGFLSLVWGIKPSLDIDEISALDKYKAQLMATSLMAARKQHVPFFEVSLHAGADWKISTLKKLGQKVCYGELKRSCYKLAYFQDLSRRVGFQEARQACEIDGGALLSLESEAEQQLIENMLQNLTKSGSGISDGDFWIGLWRSGDGLATSSACPDLYQWADGSISSFRNWYTDEPSCGSEACVVMYHQPTANPGLGGPYLYQWNDDRCNMKHNFICKYGPDNIFEKELGDRAEPDYGVFPTVPAGNPYDTSKPEDQYHVIATETGIIPNLIYVIIPTIPLLLLILVAFGTCCFQMLHKSKGRTKTSPNQSTLWISKTPRKDSSMEV</sequence>
<feature type="region of interest" description="Disordered" evidence="7">
    <location>
        <begin position="46"/>
        <end position="82"/>
    </location>
</feature>
<evidence type="ECO:0000256" key="2">
    <source>
        <dbReference type="ARBA" id="ARBA00022692"/>
    </source>
</evidence>
<dbReference type="GO" id="GO:0005737">
    <property type="term" value="C:cytoplasm"/>
    <property type="evidence" value="ECO:0007669"/>
    <property type="project" value="TreeGrafter"/>
</dbReference>
<evidence type="ECO:0000256" key="7">
    <source>
        <dbReference type="SAM" id="MobiDB-lite"/>
    </source>
</evidence>
<evidence type="ECO:0000256" key="1">
    <source>
        <dbReference type="ARBA" id="ARBA00004479"/>
    </source>
</evidence>
<dbReference type="EMBL" id="AKCR02000003">
    <property type="protein sequence ID" value="PKK32544.1"/>
    <property type="molecule type" value="Genomic_DNA"/>
</dbReference>
<dbReference type="Proteomes" id="UP000053872">
    <property type="component" value="Unassembled WGS sequence"/>
</dbReference>
<feature type="compositionally biased region" description="Polar residues" evidence="7">
    <location>
        <begin position="394"/>
        <end position="404"/>
    </location>
</feature>
<keyword evidence="6 8" id="KW-0472">Membrane</keyword>
<keyword evidence="5 8" id="KW-1133">Transmembrane helix</keyword>
<dbReference type="SUPFAM" id="SSF56436">
    <property type="entry name" value="C-type lectin-like"/>
    <property type="match status" value="1"/>
</dbReference>
<evidence type="ECO:0000256" key="3">
    <source>
        <dbReference type="ARBA" id="ARBA00022729"/>
    </source>
</evidence>
<dbReference type="InterPro" id="IPR016187">
    <property type="entry name" value="CTDL_fold"/>
</dbReference>
<evidence type="ECO:0000256" key="5">
    <source>
        <dbReference type="ARBA" id="ARBA00022989"/>
    </source>
</evidence>
<dbReference type="CDD" id="cd03595">
    <property type="entry name" value="CLECT_chondrolectin_like"/>
    <property type="match status" value="1"/>
</dbReference>
<dbReference type="PANTHER" id="PTHR14789:SF1">
    <property type="entry name" value="CHONDROLECTIN"/>
    <property type="match status" value="1"/>
</dbReference>
<feature type="region of interest" description="Disordered" evidence="7">
    <location>
        <begin position="391"/>
        <end position="416"/>
    </location>
</feature>
<evidence type="ECO:0000256" key="6">
    <source>
        <dbReference type="ARBA" id="ARBA00023136"/>
    </source>
</evidence>
<proteinExistence type="predicted"/>
<comment type="caution">
    <text evidence="10">The sequence shown here is derived from an EMBL/GenBank/DDBJ whole genome shotgun (WGS) entry which is preliminary data.</text>
</comment>
<dbReference type="Gene3D" id="3.10.100.10">
    <property type="entry name" value="Mannose-Binding Protein A, subunit A"/>
    <property type="match status" value="1"/>
</dbReference>
<dbReference type="PROSITE" id="PS50041">
    <property type="entry name" value="C_TYPE_LECTIN_2"/>
    <property type="match status" value="1"/>
</dbReference>
<evidence type="ECO:0000313" key="10">
    <source>
        <dbReference type="EMBL" id="PKK32544.1"/>
    </source>
</evidence>
<keyword evidence="3" id="KW-0732">Signal</keyword>
<feature type="compositionally biased region" description="Polar residues" evidence="7">
    <location>
        <begin position="1"/>
        <end position="17"/>
    </location>
</feature>
<reference evidence="10 11" key="1">
    <citation type="journal article" date="2013" name="Science">
        <title>Genomic diversity and evolution of the head crest in the rock pigeon.</title>
        <authorList>
            <person name="Shapiro M.D."/>
            <person name="Kronenberg Z."/>
            <person name="Li C."/>
            <person name="Domyan E.T."/>
            <person name="Pan H."/>
            <person name="Campbell M."/>
            <person name="Tan H."/>
            <person name="Huff C.D."/>
            <person name="Hu H."/>
            <person name="Vickrey A.I."/>
            <person name="Nielsen S.C."/>
            <person name="Stringham S.A."/>
            <person name="Hu H."/>
            <person name="Willerslev E."/>
            <person name="Gilbert M.T."/>
            <person name="Yandell M."/>
            <person name="Zhang G."/>
            <person name="Wang J."/>
        </authorList>
    </citation>
    <scope>NUCLEOTIDE SEQUENCE [LARGE SCALE GENOMIC DNA]</scope>
    <source>
        <tissue evidence="10">Blood</tissue>
    </source>
</reference>
<dbReference type="Pfam" id="PF00059">
    <property type="entry name" value="Lectin_C"/>
    <property type="match status" value="1"/>
</dbReference>
<dbReference type="InterPro" id="IPR051505">
    <property type="entry name" value="C-type_lectin_domain"/>
</dbReference>
<dbReference type="InParanoid" id="A0A2I0MS84"/>
<keyword evidence="4" id="KW-0430">Lectin</keyword>
<protein>
    <submittedName>
        <fullName evidence="10">Chondrolectin</fullName>
    </submittedName>
</protein>
<name>A0A2I0MS84_COLLI</name>
<evidence type="ECO:0000313" key="11">
    <source>
        <dbReference type="Proteomes" id="UP000053872"/>
    </source>
</evidence>
<gene>
    <name evidence="10" type="primary">CHODL</name>
    <name evidence="10" type="ORF">A306_00002905</name>
</gene>
<feature type="transmembrane region" description="Helical" evidence="8">
    <location>
        <begin position="360"/>
        <end position="386"/>
    </location>
</feature>
<evidence type="ECO:0000256" key="4">
    <source>
        <dbReference type="ARBA" id="ARBA00022734"/>
    </source>
</evidence>
<organism evidence="10 11">
    <name type="scientific">Columba livia</name>
    <name type="common">Rock dove</name>
    <dbReference type="NCBI Taxonomy" id="8932"/>
    <lineage>
        <taxon>Eukaryota</taxon>
        <taxon>Metazoa</taxon>
        <taxon>Chordata</taxon>
        <taxon>Craniata</taxon>
        <taxon>Vertebrata</taxon>
        <taxon>Euteleostomi</taxon>
        <taxon>Archelosauria</taxon>
        <taxon>Archosauria</taxon>
        <taxon>Dinosauria</taxon>
        <taxon>Saurischia</taxon>
        <taxon>Theropoda</taxon>
        <taxon>Coelurosauria</taxon>
        <taxon>Aves</taxon>
        <taxon>Neognathae</taxon>
        <taxon>Neoaves</taxon>
        <taxon>Columbimorphae</taxon>
        <taxon>Columbiformes</taxon>
        <taxon>Columbidae</taxon>
        <taxon>Columba</taxon>
    </lineage>
</organism>
<keyword evidence="11" id="KW-1185">Reference proteome</keyword>
<feature type="domain" description="C-type lectin" evidence="9">
    <location>
        <begin position="162"/>
        <end position="307"/>
    </location>
</feature>
<dbReference type="InterPro" id="IPR016186">
    <property type="entry name" value="C-type_lectin-like/link_sf"/>
</dbReference>
<dbReference type="GO" id="GO:0030246">
    <property type="term" value="F:carbohydrate binding"/>
    <property type="evidence" value="ECO:0007669"/>
    <property type="project" value="UniProtKB-KW"/>
</dbReference>
<dbReference type="InterPro" id="IPR001304">
    <property type="entry name" value="C-type_lectin-like"/>
</dbReference>